<protein>
    <recommendedName>
        <fullName evidence="4">HTH luxR-type domain-containing protein</fullName>
    </recommendedName>
</protein>
<dbReference type="CDD" id="cd06170">
    <property type="entry name" value="LuxR_C_like"/>
    <property type="match status" value="1"/>
</dbReference>
<dbReference type="InterPro" id="IPR036388">
    <property type="entry name" value="WH-like_DNA-bd_sf"/>
</dbReference>
<evidence type="ECO:0000256" key="1">
    <source>
        <dbReference type="ARBA" id="ARBA00022741"/>
    </source>
</evidence>
<dbReference type="InterPro" id="IPR027417">
    <property type="entry name" value="P-loop_NTPase"/>
</dbReference>
<dbReference type="PROSITE" id="PS50043">
    <property type="entry name" value="HTH_LUXR_2"/>
    <property type="match status" value="1"/>
</dbReference>
<keyword evidence="6" id="KW-1185">Reference proteome</keyword>
<organism evidence="5 6">
    <name type="scientific">Pseudonocardia ailaonensis</name>
    <dbReference type="NCBI Taxonomy" id="367279"/>
    <lineage>
        <taxon>Bacteria</taxon>
        <taxon>Bacillati</taxon>
        <taxon>Actinomycetota</taxon>
        <taxon>Actinomycetes</taxon>
        <taxon>Pseudonocardiales</taxon>
        <taxon>Pseudonocardiaceae</taxon>
        <taxon>Pseudonocardia</taxon>
    </lineage>
</organism>
<dbReference type="SUPFAM" id="SSF52540">
    <property type="entry name" value="P-loop containing nucleoside triphosphate hydrolases"/>
    <property type="match status" value="1"/>
</dbReference>
<evidence type="ECO:0000259" key="4">
    <source>
        <dbReference type="PROSITE" id="PS50043"/>
    </source>
</evidence>
<dbReference type="Gene3D" id="1.10.10.10">
    <property type="entry name" value="Winged helix-like DNA-binding domain superfamily/Winged helix DNA-binding domain"/>
    <property type="match status" value="1"/>
</dbReference>
<dbReference type="SUPFAM" id="SSF48452">
    <property type="entry name" value="TPR-like"/>
    <property type="match status" value="1"/>
</dbReference>
<dbReference type="PANTHER" id="PTHR16305">
    <property type="entry name" value="TESTICULAR SOLUBLE ADENYLYL CYCLASE"/>
    <property type="match status" value="1"/>
</dbReference>
<keyword evidence="1" id="KW-0547">Nucleotide-binding</keyword>
<comment type="caution">
    <text evidence="5">The sequence shown here is derived from an EMBL/GenBank/DDBJ whole genome shotgun (WGS) entry which is preliminary data.</text>
</comment>
<dbReference type="Pfam" id="PF13191">
    <property type="entry name" value="AAA_16"/>
    <property type="match status" value="1"/>
</dbReference>
<dbReference type="PANTHER" id="PTHR16305:SF35">
    <property type="entry name" value="TRANSCRIPTIONAL ACTIVATOR DOMAIN"/>
    <property type="match status" value="1"/>
</dbReference>
<dbReference type="PRINTS" id="PR00038">
    <property type="entry name" value="HTHLUXR"/>
</dbReference>
<dbReference type="EMBL" id="BAAAQK010000026">
    <property type="protein sequence ID" value="GAA1873757.1"/>
    <property type="molecule type" value="Genomic_DNA"/>
</dbReference>
<keyword evidence="2" id="KW-0067">ATP-binding</keyword>
<proteinExistence type="predicted"/>
<dbReference type="Pfam" id="PF00196">
    <property type="entry name" value="GerE"/>
    <property type="match status" value="1"/>
</dbReference>
<feature type="region of interest" description="Disordered" evidence="3">
    <location>
        <begin position="432"/>
        <end position="459"/>
    </location>
</feature>
<dbReference type="SUPFAM" id="SSF46894">
    <property type="entry name" value="C-terminal effector domain of the bipartite response regulators"/>
    <property type="match status" value="1"/>
</dbReference>
<evidence type="ECO:0000313" key="5">
    <source>
        <dbReference type="EMBL" id="GAA1873757.1"/>
    </source>
</evidence>
<evidence type="ECO:0000313" key="6">
    <source>
        <dbReference type="Proteomes" id="UP001500449"/>
    </source>
</evidence>
<dbReference type="InterPro" id="IPR011990">
    <property type="entry name" value="TPR-like_helical_dom_sf"/>
</dbReference>
<dbReference type="InterPro" id="IPR000792">
    <property type="entry name" value="Tscrpt_reg_LuxR_C"/>
</dbReference>
<sequence length="900" mass="93768">MTGTGPLLTRPESGPPLVGRVAERAAVREAAAGARDGRPAVVWIEGEAGSGKSALVDALVGDLPPGFGVLRAEADELDSDEPFALVAPAPETLARWSAAQDSGPLAVVVEDLHWADPDSRTALLTAVRRLGGDRVLVLVTSRPGALDGWARFGLDARRCLRIPVGALTVAEVAELAATHGVELGSRAAERLHAHTVGHALHVRTLLTELTPAQLTRPEGALPAPRSLAATTLAALAALPAPSRELALALAVVGRPVPLLTVARIADVPVDAADALVASGLVRLQDDRLAFTHPLHRVAVRDDLPPSRRRALHRAAAEHLGAREALTHRVAAAEGPDAALAADLESAAAGLDEVPAARLLLDAARVSEGPRAEELLLRAVVLLIGAGRHRQAAEHRPEVEACADGPHRELVLGLLDWHAGEPGAAEPHLRRAAALDHSDTPDSPADARGPRAPLGDARGAHASTSRIAAEAAVRLAVLLYTGGRGEEAIAVASRALELDLTPEAEREAWTALAVGEQMRSGAVAGLARLAPRLPAEVTDPADTDLLVARGTLEFFAARPARAAADLQAAIRLARSAPSVAADRLPRAHMQLANALFLTGDWGSAALHARLASGLVDEEDLVWVRAQAEGVHARLAGCVRGDWAAAEAHLQAAGEAVGRLGSLEAAFTTLIARAVVADAREDPREILAVFAGLVANAMPVPMSTALTWWPMVVDAALDAGEPDTAAELLERLRAAAVERAIDLDAVVTGLAAKIAEARGDTAAALAGYARATALAGPEVPALDRGKLLHRHGRLLAAQGSPGARERLEAALVAFAGAVPYETRVRRDLGSLGAVAPVVPVLPGAAELTEREREVVALVARGMTNREVAAELFVTDKAVEYHLGNVYAKLGIRSRRRLRELVG</sequence>
<dbReference type="Gene3D" id="1.25.40.10">
    <property type="entry name" value="Tetratricopeptide repeat domain"/>
    <property type="match status" value="1"/>
</dbReference>
<dbReference type="RefSeq" id="WP_344425638.1">
    <property type="nucleotide sequence ID" value="NZ_BAAAQK010000026.1"/>
</dbReference>
<dbReference type="InterPro" id="IPR016032">
    <property type="entry name" value="Sig_transdc_resp-reg_C-effctor"/>
</dbReference>
<dbReference type="Proteomes" id="UP001500449">
    <property type="component" value="Unassembled WGS sequence"/>
</dbReference>
<evidence type="ECO:0000256" key="2">
    <source>
        <dbReference type="ARBA" id="ARBA00022840"/>
    </source>
</evidence>
<dbReference type="SMART" id="SM00421">
    <property type="entry name" value="HTH_LUXR"/>
    <property type="match status" value="1"/>
</dbReference>
<feature type="domain" description="HTH luxR-type" evidence="4">
    <location>
        <begin position="838"/>
        <end position="900"/>
    </location>
</feature>
<accession>A0ABN2NLC6</accession>
<reference evidence="5 6" key="1">
    <citation type="journal article" date="2019" name="Int. J. Syst. Evol. Microbiol.">
        <title>The Global Catalogue of Microorganisms (GCM) 10K type strain sequencing project: providing services to taxonomists for standard genome sequencing and annotation.</title>
        <authorList>
            <consortium name="The Broad Institute Genomics Platform"/>
            <consortium name="The Broad Institute Genome Sequencing Center for Infectious Disease"/>
            <person name="Wu L."/>
            <person name="Ma J."/>
        </authorList>
    </citation>
    <scope>NUCLEOTIDE SEQUENCE [LARGE SCALE GENOMIC DNA]</scope>
    <source>
        <strain evidence="5 6">JCM 16009</strain>
    </source>
</reference>
<evidence type="ECO:0000256" key="3">
    <source>
        <dbReference type="SAM" id="MobiDB-lite"/>
    </source>
</evidence>
<name>A0ABN2NLC6_9PSEU</name>
<dbReference type="InterPro" id="IPR041664">
    <property type="entry name" value="AAA_16"/>
</dbReference>
<gene>
    <name evidence="5" type="ORF">GCM10009836_63470</name>
</gene>